<feature type="domain" description="DUF5678" evidence="1">
    <location>
        <begin position="11"/>
        <end position="55"/>
    </location>
</feature>
<dbReference type="Pfam" id="PF18929">
    <property type="entry name" value="DUF5678"/>
    <property type="match status" value="1"/>
</dbReference>
<comment type="caution">
    <text evidence="2">The sequence shown here is derived from an EMBL/GenBank/DDBJ whole genome shotgun (WGS) entry which is preliminary data.</text>
</comment>
<evidence type="ECO:0000313" key="3">
    <source>
        <dbReference type="Proteomes" id="UP000176479"/>
    </source>
</evidence>
<evidence type="ECO:0000259" key="1">
    <source>
        <dbReference type="Pfam" id="PF18929"/>
    </source>
</evidence>
<accession>A0A1F6XWV6</accession>
<dbReference type="InterPro" id="IPR043734">
    <property type="entry name" value="DUF5678"/>
</dbReference>
<name>A0A1F6XWV6_9BACT</name>
<dbReference type="Proteomes" id="UP000176479">
    <property type="component" value="Unassembled WGS sequence"/>
</dbReference>
<gene>
    <name evidence="2" type="ORF">A3H53_01225</name>
</gene>
<organism evidence="2 3">
    <name type="scientific">Candidatus Nomurabacteria bacterium RIFCSPLOWO2_02_FULL_40_10</name>
    <dbReference type="NCBI Taxonomy" id="1801786"/>
    <lineage>
        <taxon>Bacteria</taxon>
        <taxon>Candidatus Nomuraibacteriota</taxon>
    </lineage>
</organism>
<sequence length="66" mass="7507">MAVDWTKTYGKYRGLWVAILDDEQTVVGSGKTLREAHKEADKKGYTNPIFMRVPTEIIPYVGNFSL</sequence>
<proteinExistence type="predicted"/>
<evidence type="ECO:0000313" key="2">
    <source>
        <dbReference type="EMBL" id="OGI98620.1"/>
    </source>
</evidence>
<protein>
    <recommendedName>
        <fullName evidence="1">DUF5678 domain-containing protein</fullName>
    </recommendedName>
</protein>
<dbReference type="EMBL" id="MFVK01000032">
    <property type="protein sequence ID" value="OGI98620.1"/>
    <property type="molecule type" value="Genomic_DNA"/>
</dbReference>
<dbReference type="AlphaFoldDB" id="A0A1F6XWV6"/>
<reference evidence="2 3" key="1">
    <citation type="journal article" date="2016" name="Nat. Commun.">
        <title>Thousands of microbial genomes shed light on interconnected biogeochemical processes in an aquifer system.</title>
        <authorList>
            <person name="Anantharaman K."/>
            <person name="Brown C.T."/>
            <person name="Hug L.A."/>
            <person name="Sharon I."/>
            <person name="Castelle C.J."/>
            <person name="Probst A.J."/>
            <person name="Thomas B.C."/>
            <person name="Singh A."/>
            <person name="Wilkins M.J."/>
            <person name="Karaoz U."/>
            <person name="Brodie E.L."/>
            <person name="Williams K.H."/>
            <person name="Hubbard S.S."/>
            <person name="Banfield J.F."/>
        </authorList>
    </citation>
    <scope>NUCLEOTIDE SEQUENCE [LARGE SCALE GENOMIC DNA]</scope>
</reference>